<keyword evidence="1" id="KW-0812">Transmembrane</keyword>
<dbReference type="NCBIfam" id="TIGR00697">
    <property type="entry name" value="queuosine precursor transporter"/>
    <property type="match status" value="1"/>
</dbReference>
<sequence>MPNELLWIGFALLDLSLVLLVFRLFGRVGLYGLIVFNLVICNIQVLKTIHLFGLTTTLGNILYASIFLSTDLLSEFYGKKEAQRGVLLGFCCLILATLYMQIALQFAPGPNDFAQPHLAAIFDFMPRVALGSMAAYLLSQWHDVWAFHAIRAKTGERWLWLRNNASTLVSQLIDSSVFCVIAFWGVFPFSVWLEILLTTYLIKALTAGLDTPFIYLAKRLQLAPQTQTATQGEAR</sequence>
<evidence type="ECO:0000313" key="2">
    <source>
        <dbReference type="EMBL" id="ACV67840.1"/>
    </source>
</evidence>
<protein>
    <recommendedName>
        <fullName evidence="1">Probable queuosine precursor transporter</fullName>
        <shortName evidence="1">Q precursor transporter</shortName>
    </recommendedName>
</protein>
<evidence type="ECO:0000313" key="3">
    <source>
        <dbReference type="Proteomes" id="UP000001052"/>
    </source>
</evidence>
<gene>
    <name evidence="2" type="ordered locus">Dret_0543</name>
</gene>
<keyword evidence="1" id="KW-0813">Transport</keyword>
<keyword evidence="1" id="KW-0472">Membrane</keyword>
<dbReference type="Proteomes" id="UP000001052">
    <property type="component" value="Chromosome"/>
</dbReference>
<keyword evidence="1" id="KW-0997">Cell inner membrane</keyword>
<dbReference type="InterPro" id="IPR003744">
    <property type="entry name" value="YhhQ"/>
</dbReference>
<keyword evidence="3" id="KW-1185">Reference proteome</keyword>
<dbReference type="eggNOG" id="COG1738">
    <property type="taxonomic scope" value="Bacteria"/>
</dbReference>
<feature type="transmembrane region" description="Helical" evidence="1">
    <location>
        <begin position="6"/>
        <end position="22"/>
    </location>
</feature>
<dbReference type="Pfam" id="PF02592">
    <property type="entry name" value="Vut_1"/>
    <property type="match status" value="1"/>
</dbReference>
<dbReference type="RefSeq" id="WP_015750998.1">
    <property type="nucleotide sequence ID" value="NC_013223.1"/>
</dbReference>
<dbReference type="AlphaFoldDB" id="C8WYS4"/>
<comment type="similarity">
    <text evidence="1">Belongs to the vitamin uptake transporter (VUT/ECF) (TC 2.A.88) family. Q precursor transporter subfamily.</text>
</comment>
<reference evidence="2 3" key="2">
    <citation type="journal article" date="2010" name="Stand. Genomic Sci.">
        <title>Complete genome sequence of Desulfohalobium retbaense type strain (HR(100)).</title>
        <authorList>
            <person name="Spring S."/>
            <person name="Nolan M."/>
            <person name="Lapidus A."/>
            <person name="Glavina Del Rio T."/>
            <person name="Copeland A."/>
            <person name="Tice H."/>
            <person name="Cheng J.F."/>
            <person name="Lucas S."/>
            <person name="Land M."/>
            <person name="Chen F."/>
            <person name="Bruce D."/>
            <person name="Goodwin L."/>
            <person name="Pitluck S."/>
            <person name="Ivanova N."/>
            <person name="Mavromatis K."/>
            <person name="Mikhailova N."/>
            <person name="Pati A."/>
            <person name="Chen A."/>
            <person name="Palaniappan K."/>
            <person name="Hauser L."/>
            <person name="Chang Y.J."/>
            <person name="Jeffries C.D."/>
            <person name="Munk C."/>
            <person name="Kiss H."/>
            <person name="Chain P."/>
            <person name="Han C."/>
            <person name="Brettin T."/>
            <person name="Detter J.C."/>
            <person name="Schuler E."/>
            <person name="Goker M."/>
            <person name="Rohde M."/>
            <person name="Bristow J."/>
            <person name="Eisen J.A."/>
            <person name="Markowitz V."/>
            <person name="Hugenholtz P."/>
            <person name="Kyrpides N.C."/>
            <person name="Klenk H.P."/>
        </authorList>
    </citation>
    <scope>NUCLEOTIDE SEQUENCE [LARGE SCALE GENOMIC DNA]</scope>
    <source>
        <strain evidence="2 3">DSM 5692</strain>
    </source>
</reference>
<dbReference type="EMBL" id="CP001734">
    <property type="protein sequence ID" value="ACV67840.1"/>
    <property type="molecule type" value="Genomic_DNA"/>
</dbReference>
<keyword evidence="1" id="KW-1003">Cell membrane</keyword>
<dbReference type="PANTHER" id="PTHR34300">
    <property type="entry name" value="QUEUOSINE PRECURSOR TRANSPORTER-RELATED"/>
    <property type="match status" value="1"/>
</dbReference>
<organism evidence="2 3">
    <name type="scientific">Desulfohalobium retbaense (strain ATCC 49708 / DSM 5692 / JCM 16813 / HR100)</name>
    <dbReference type="NCBI Taxonomy" id="485915"/>
    <lineage>
        <taxon>Bacteria</taxon>
        <taxon>Pseudomonadati</taxon>
        <taxon>Thermodesulfobacteriota</taxon>
        <taxon>Desulfovibrionia</taxon>
        <taxon>Desulfovibrionales</taxon>
        <taxon>Desulfohalobiaceae</taxon>
        <taxon>Desulfohalobium</taxon>
    </lineage>
</organism>
<dbReference type="GO" id="GO:0005886">
    <property type="term" value="C:plasma membrane"/>
    <property type="evidence" value="ECO:0007669"/>
    <property type="project" value="UniProtKB-SubCell"/>
</dbReference>
<dbReference type="GO" id="GO:0022857">
    <property type="term" value="F:transmembrane transporter activity"/>
    <property type="evidence" value="ECO:0007669"/>
    <property type="project" value="UniProtKB-UniRule"/>
</dbReference>
<keyword evidence="1" id="KW-1133">Transmembrane helix</keyword>
<dbReference type="HAMAP" id="MF_02088">
    <property type="entry name" value="Q_prec_transport"/>
    <property type="match status" value="1"/>
</dbReference>
<dbReference type="PANTHER" id="PTHR34300:SF2">
    <property type="entry name" value="QUEUOSINE PRECURSOR TRANSPORTER-RELATED"/>
    <property type="match status" value="1"/>
</dbReference>
<dbReference type="OrthoDB" id="7065604at2"/>
<feature type="transmembrane region" description="Helical" evidence="1">
    <location>
        <begin position="85"/>
        <end position="104"/>
    </location>
</feature>
<name>C8WYS4_DESRD</name>
<dbReference type="HOGENOM" id="CLU_075503_2_1_7"/>
<dbReference type="KEGG" id="drt:Dret_0543"/>
<proteinExistence type="inferred from homology"/>
<comment type="function">
    <text evidence="1">Involved in the import of queuosine (Q) precursors, required for Q precursor salvage.</text>
</comment>
<dbReference type="STRING" id="485915.Dret_0543"/>
<evidence type="ECO:0000256" key="1">
    <source>
        <dbReference type="HAMAP-Rule" id="MF_02088"/>
    </source>
</evidence>
<feature type="transmembrane region" description="Helical" evidence="1">
    <location>
        <begin position="29"/>
        <end position="46"/>
    </location>
</feature>
<accession>C8WYS4</accession>
<comment type="subcellular location">
    <subcellularLocation>
        <location evidence="1">Cell inner membrane</location>
        <topology evidence="1">Multi-pass membrane protein</topology>
    </subcellularLocation>
</comment>
<feature type="transmembrane region" description="Helical" evidence="1">
    <location>
        <begin position="52"/>
        <end position="73"/>
    </location>
</feature>
<reference evidence="3" key="1">
    <citation type="submission" date="2009-09" db="EMBL/GenBank/DDBJ databases">
        <title>The complete chromosome of Desulfohalobium retbaense DSM 5692.</title>
        <authorList>
            <consortium name="US DOE Joint Genome Institute (JGI-PGF)"/>
            <person name="Lucas S."/>
            <person name="Copeland A."/>
            <person name="Lapidus A."/>
            <person name="Glavina del Rio T."/>
            <person name="Dalin E."/>
            <person name="Tice H."/>
            <person name="Bruce D."/>
            <person name="Goodwin L."/>
            <person name="Pitluck S."/>
            <person name="Kyrpides N."/>
            <person name="Mavromatis K."/>
            <person name="Ivanova N."/>
            <person name="Mikhailova N."/>
            <person name="Munk A.C."/>
            <person name="Brettin T."/>
            <person name="Detter J.C."/>
            <person name="Han C."/>
            <person name="Tapia R."/>
            <person name="Larimer F."/>
            <person name="Land M."/>
            <person name="Hauser L."/>
            <person name="Markowitz V."/>
            <person name="Cheng J.-F."/>
            <person name="Hugenholtz P."/>
            <person name="Woyke T."/>
            <person name="Wu D."/>
            <person name="Spring S."/>
            <person name="Klenk H.-P."/>
            <person name="Eisen J.A."/>
        </authorList>
    </citation>
    <scope>NUCLEOTIDE SEQUENCE [LARGE SCALE GENOMIC DNA]</scope>
    <source>
        <strain evidence="3">DSM 5692</strain>
    </source>
</reference>